<dbReference type="Pfam" id="PF04542">
    <property type="entry name" value="Sigma70_r2"/>
    <property type="match status" value="1"/>
</dbReference>
<evidence type="ECO:0000313" key="9">
    <source>
        <dbReference type="Proteomes" id="UP001602245"/>
    </source>
</evidence>
<evidence type="ECO:0000259" key="7">
    <source>
        <dbReference type="Pfam" id="PF08281"/>
    </source>
</evidence>
<keyword evidence="8" id="KW-0548">Nucleotidyltransferase</keyword>
<dbReference type="InterPro" id="IPR013249">
    <property type="entry name" value="RNA_pol_sigma70_r4_t2"/>
</dbReference>
<evidence type="ECO:0000259" key="6">
    <source>
        <dbReference type="Pfam" id="PF04542"/>
    </source>
</evidence>
<sequence>MGTARACHDRPVDDEAFADLVAPHRRELLLHCYRMLGSLTDAEDALQETLLAAWRGIDGFEGRSSLRTWLYRIATNRCLNARRRIPPAPVPPFTPPEPSRRGDVPWLQPFPDALLDGVPDAAPGPEARYQMREAVGLAFVTGLQRMPPRQAATLILRDVLGYSADEVASMLGVTATAVKGLLQRARTAVADPAPPAPPAGSPAEVALTDRFSRAFCVRDLPALLDLLTDDAWLAMPPASHEYHGHEAIAAFLRASTTWRPGPPLRLTATRVNTQPAYVCELDGAPAGLIVLTLRDNRIGALTRFL</sequence>
<comment type="caution">
    <text evidence="8">The sequence shown here is derived from an EMBL/GenBank/DDBJ whole genome shotgun (WGS) entry which is preliminary data.</text>
</comment>
<evidence type="ECO:0000313" key="8">
    <source>
        <dbReference type="EMBL" id="MFF5294420.1"/>
    </source>
</evidence>
<proteinExistence type="inferred from homology"/>
<dbReference type="SUPFAM" id="SSF88946">
    <property type="entry name" value="Sigma2 domain of RNA polymerase sigma factors"/>
    <property type="match status" value="1"/>
</dbReference>
<comment type="similarity">
    <text evidence="1">Belongs to the sigma-70 factor family. ECF subfamily.</text>
</comment>
<evidence type="ECO:0000256" key="3">
    <source>
        <dbReference type="ARBA" id="ARBA00023015"/>
    </source>
</evidence>
<dbReference type="PANTHER" id="PTHR30173:SF36">
    <property type="entry name" value="ECF RNA POLYMERASE SIGMA FACTOR SIGJ"/>
    <property type="match status" value="1"/>
</dbReference>
<dbReference type="PANTHER" id="PTHR30173">
    <property type="entry name" value="SIGMA 19 FACTOR"/>
    <property type="match status" value="1"/>
</dbReference>
<dbReference type="EMBL" id="JBIAZU010000006">
    <property type="protein sequence ID" value="MFF5294420.1"/>
    <property type="molecule type" value="Genomic_DNA"/>
</dbReference>
<dbReference type="Pfam" id="PF08281">
    <property type="entry name" value="Sigma70_r4_2"/>
    <property type="match status" value="1"/>
</dbReference>
<evidence type="ECO:0000256" key="5">
    <source>
        <dbReference type="ARBA" id="ARBA00023163"/>
    </source>
</evidence>
<dbReference type="Proteomes" id="UP001602245">
    <property type="component" value="Unassembled WGS sequence"/>
</dbReference>
<keyword evidence="9" id="KW-1185">Reference proteome</keyword>
<dbReference type="InterPro" id="IPR013325">
    <property type="entry name" value="RNA_pol_sigma_r2"/>
</dbReference>
<dbReference type="EC" id="2.7.7.6" evidence="8"/>
<protein>
    <submittedName>
        <fullName evidence="8">RNA polymerase subunit sigma-70</fullName>
        <ecNumber evidence="8">2.7.7.6</ecNumber>
    </submittedName>
</protein>
<keyword evidence="3" id="KW-0805">Transcription regulation</keyword>
<dbReference type="InterPro" id="IPR014305">
    <property type="entry name" value="RNA_pol_sigma-G_actinobac"/>
</dbReference>
<dbReference type="RefSeq" id="WP_211216716.1">
    <property type="nucleotide sequence ID" value="NZ_JBIAZU010000006.1"/>
</dbReference>
<accession>A0ABW6WPN0</accession>
<name>A0ABW6WPN0_9ACTN</name>
<feature type="domain" description="RNA polymerase sigma factor 70 region 4 type 2" evidence="7">
    <location>
        <begin position="143"/>
        <end position="188"/>
    </location>
</feature>
<dbReference type="SUPFAM" id="SSF54427">
    <property type="entry name" value="NTF2-like"/>
    <property type="match status" value="1"/>
</dbReference>
<gene>
    <name evidence="8" type="ORF">ACFY35_33705</name>
</gene>
<keyword evidence="4" id="KW-0731">Sigma factor</keyword>
<evidence type="ECO:0000256" key="2">
    <source>
        <dbReference type="ARBA" id="ARBA00011344"/>
    </source>
</evidence>
<dbReference type="InterPro" id="IPR007627">
    <property type="entry name" value="RNA_pol_sigma70_r2"/>
</dbReference>
<dbReference type="Gene3D" id="1.10.10.10">
    <property type="entry name" value="Winged helix-like DNA-binding domain superfamily/Winged helix DNA-binding domain"/>
    <property type="match status" value="1"/>
</dbReference>
<dbReference type="Gene3D" id="1.10.1740.10">
    <property type="match status" value="1"/>
</dbReference>
<evidence type="ECO:0000256" key="4">
    <source>
        <dbReference type="ARBA" id="ARBA00023082"/>
    </source>
</evidence>
<dbReference type="Gene3D" id="3.10.450.50">
    <property type="match status" value="1"/>
</dbReference>
<evidence type="ECO:0000256" key="1">
    <source>
        <dbReference type="ARBA" id="ARBA00010641"/>
    </source>
</evidence>
<dbReference type="NCBIfam" id="TIGR02960">
    <property type="entry name" value="SigX5"/>
    <property type="match status" value="1"/>
</dbReference>
<reference evidence="8 9" key="1">
    <citation type="submission" date="2024-10" db="EMBL/GenBank/DDBJ databases">
        <title>The Natural Products Discovery Center: Release of the First 8490 Sequenced Strains for Exploring Actinobacteria Biosynthetic Diversity.</title>
        <authorList>
            <person name="Kalkreuter E."/>
            <person name="Kautsar S.A."/>
            <person name="Yang D."/>
            <person name="Bader C.D."/>
            <person name="Teijaro C.N."/>
            <person name="Fluegel L."/>
            <person name="Davis C.M."/>
            <person name="Simpson J.R."/>
            <person name="Lauterbach L."/>
            <person name="Steele A.D."/>
            <person name="Gui C."/>
            <person name="Meng S."/>
            <person name="Li G."/>
            <person name="Viehrig K."/>
            <person name="Ye F."/>
            <person name="Su P."/>
            <person name="Kiefer A.F."/>
            <person name="Nichols A."/>
            <person name="Cepeda A.J."/>
            <person name="Yan W."/>
            <person name="Fan B."/>
            <person name="Jiang Y."/>
            <person name="Adhikari A."/>
            <person name="Zheng C.-J."/>
            <person name="Schuster L."/>
            <person name="Cowan T.M."/>
            <person name="Smanski M.J."/>
            <person name="Chevrette M.G."/>
            <person name="De Carvalho L.P.S."/>
            <person name="Shen B."/>
        </authorList>
    </citation>
    <scope>NUCLEOTIDE SEQUENCE [LARGE SCALE GENOMIC DNA]</scope>
    <source>
        <strain evidence="8 9">NPDC000087</strain>
    </source>
</reference>
<dbReference type="CDD" id="cd06171">
    <property type="entry name" value="Sigma70_r4"/>
    <property type="match status" value="1"/>
</dbReference>
<feature type="domain" description="RNA polymerase sigma-70 region 2" evidence="6">
    <location>
        <begin position="20"/>
        <end position="84"/>
    </location>
</feature>
<keyword evidence="8" id="KW-0808">Transferase</keyword>
<comment type="subunit">
    <text evidence="2">Interacts transiently with the RNA polymerase catalytic core formed by RpoA, RpoB, RpoC and RpoZ (2 alpha, 1 beta, 1 beta' and 1 omega subunit) to form the RNA polymerase holoenzyme that can initiate transcription.</text>
</comment>
<dbReference type="InterPro" id="IPR014284">
    <property type="entry name" value="RNA_pol_sigma-70_dom"/>
</dbReference>
<dbReference type="InterPro" id="IPR052704">
    <property type="entry name" value="ECF_Sigma-70_Domain"/>
</dbReference>
<dbReference type="NCBIfam" id="NF006089">
    <property type="entry name" value="PRK08241.1"/>
    <property type="match status" value="1"/>
</dbReference>
<dbReference type="InterPro" id="IPR036388">
    <property type="entry name" value="WH-like_DNA-bd_sf"/>
</dbReference>
<dbReference type="NCBIfam" id="TIGR02937">
    <property type="entry name" value="sigma70-ECF"/>
    <property type="match status" value="1"/>
</dbReference>
<dbReference type="GO" id="GO:0003899">
    <property type="term" value="F:DNA-directed RNA polymerase activity"/>
    <property type="evidence" value="ECO:0007669"/>
    <property type="project" value="UniProtKB-EC"/>
</dbReference>
<dbReference type="InterPro" id="IPR013324">
    <property type="entry name" value="RNA_pol_sigma_r3/r4-like"/>
</dbReference>
<organism evidence="8 9">
    <name type="scientific">Paractinoplanes globisporus</name>
    <dbReference type="NCBI Taxonomy" id="113565"/>
    <lineage>
        <taxon>Bacteria</taxon>
        <taxon>Bacillati</taxon>
        <taxon>Actinomycetota</taxon>
        <taxon>Actinomycetes</taxon>
        <taxon>Micromonosporales</taxon>
        <taxon>Micromonosporaceae</taxon>
        <taxon>Paractinoplanes</taxon>
    </lineage>
</organism>
<dbReference type="SUPFAM" id="SSF88659">
    <property type="entry name" value="Sigma3 and sigma4 domains of RNA polymerase sigma factors"/>
    <property type="match status" value="1"/>
</dbReference>
<dbReference type="InterPro" id="IPR032710">
    <property type="entry name" value="NTF2-like_dom_sf"/>
</dbReference>
<keyword evidence="5" id="KW-0804">Transcription</keyword>